<dbReference type="Pfam" id="PF03466">
    <property type="entry name" value="LysR_substrate"/>
    <property type="match status" value="1"/>
</dbReference>
<protein>
    <recommendedName>
        <fullName evidence="5">HTH lysR-type domain-containing protein</fullName>
    </recommendedName>
</protein>
<dbReference type="GO" id="GO:0043565">
    <property type="term" value="F:sequence-specific DNA binding"/>
    <property type="evidence" value="ECO:0007669"/>
    <property type="project" value="TreeGrafter"/>
</dbReference>
<dbReference type="OrthoDB" id="9794694at2"/>
<evidence type="ECO:0000259" key="5">
    <source>
        <dbReference type="PROSITE" id="PS50931"/>
    </source>
</evidence>
<keyword evidence="4" id="KW-0804">Transcription</keyword>
<organism evidence="6 7">
    <name type="scientific">Thalassospira marina</name>
    <dbReference type="NCBI Taxonomy" id="2048283"/>
    <lineage>
        <taxon>Bacteria</taxon>
        <taxon>Pseudomonadati</taxon>
        <taxon>Pseudomonadota</taxon>
        <taxon>Alphaproteobacteria</taxon>
        <taxon>Rhodospirillales</taxon>
        <taxon>Thalassospiraceae</taxon>
        <taxon>Thalassospira</taxon>
    </lineage>
</organism>
<gene>
    <name evidence="6" type="ORF">COO20_18215</name>
</gene>
<evidence type="ECO:0000256" key="3">
    <source>
        <dbReference type="ARBA" id="ARBA00023125"/>
    </source>
</evidence>
<dbReference type="InterPro" id="IPR036390">
    <property type="entry name" value="WH_DNA-bd_sf"/>
</dbReference>
<comment type="caution">
    <text evidence="6">The sequence shown here is derived from an EMBL/GenBank/DDBJ whole genome shotgun (WGS) entry which is preliminary data.</text>
</comment>
<evidence type="ECO:0000256" key="1">
    <source>
        <dbReference type="ARBA" id="ARBA00009437"/>
    </source>
</evidence>
<keyword evidence="2" id="KW-0805">Transcription regulation</keyword>
<dbReference type="PRINTS" id="PR00039">
    <property type="entry name" value="HTHLYSR"/>
</dbReference>
<sequence length="305" mass="33621">MPPKHRLPSLKALRVFEMAGKLGNFSDTASALLVTQSAVSRQILLLEEELGCKLFVRERSGVRLTAIGEDYHRKVSNALGDIASATTELKLRIAGMNIIRMTTLPTLAMQWLLPKLPNFKAAYPQIAVDLSSSDELIDLVSGNMDVGIRSGHGQWPGLEITHLFNEELITVCAPERAEMFAKGFVRGFAQAPMLHTTTRPFAWQHWAEAHAPDITAGTNQLAGYQDFFITIQAAILGHGVAIIPSFLVEKELASGRLVDPTGKRLHSDRKYYFVTSRSNAAHPPIVAFRDWVLACCREMAVNSAD</sequence>
<dbReference type="GO" id="GO:0003700">
    <property type="term" value="F:DNA-binding transcription factor activity"/>
    <property type="evidence" value="ECO:0007669"/>
    <property type="project" value="InterPro"/>
</dbReference>
<name>A0A2N3KMK3_9PROT</name>
<proteinExistence type="inferred from homology"/>
<dbReference type="Proteomes" id="UP000233597">
    <property type="component" value="Unassembled WGS sequence"/>
</dbReference>
<dbReference type="Gene3D" id="3.40.190.10">
    <property type="entry name" value="Periplasmic binding protein-like II"/>
    <property type="match status" value="2"/>
</dbReference>
<feature type="domain" description="HTH lysR-type" evidence="5">
    <location>
        <begin position="8"/>
        <end position="65"/>
    </location>
</feature>
<dbReference type="RefSeq" id="WP_101269162.1">
    <property type="nucleotide sequence ID" value="NZ_NWTK01000013.1"/>
</dbReference>
<accession>A0A2N3KMK3</accession>
<dbReference type="PROSITE" id="PS50931">
    <property type="entry name" value="HTH_LYSR"/>
    <property type="match status" value="1"/>
</dbReference>
<dbReference type="GO" id="GO:0006351">
    <property type="term" value="P:DNA-templated transcription"/>
    <property type="evidence" value="ECO:0007669"/>
    <property type="project" value="TreeGrafter"/>
</dbReference>
<dbReference type="Pfam" id="PF00126">
    <property type="entry name" value="HTH_1"/>
    <property type="match status" value="1"/>
</dbReference>
<evidence type="ECO:0000313" key="7">
    <source>
        <dbReference type="Proteomes" id="UP000233597"/>
    </source>
</evidence>
<comment type="similarity">
    <text evidence="1">Belongs to the LysR transcriptional regulatory family.</text>
</comment>
<evidence type="ECO:0000256" key="4">
    <source>
        <dbReference type="ARBA" id="ARBA00023163"/>
    </source>
</evidence>
<dbReference type="PANTHER" id="PTHR30537:SF74">
    <property type="entry name" value="HTH-TYPE TRANSCRIPTIONAL REGULATOR TRPI"/>
    <property type="match status" value="1"/>
</dbReference>
<dbReference type="PANTHER" id="PTHR30537">
    <property type="entry name" value="HTH-TYPE TRANSCRIPTIONAL REGULATOR"/>
    <property type="match status" value="1"/>
</dbReference>
<dbReference type="SUPFAM" id="SSF46785">
    <property type="entry name" value="Winged helix' DNA-binding domain"/>
    <property type="match status" value="1"/>
</dbReference>
<reference evidence="6 7" key="1">
    <citation type="submission" date="2017-09" db="EMBL/GenBank/DDBJ databases">
        <title>Biodiversity and function of Thalassospira species in the particle-attached aromatic-hydrocarbon-degrading consortia from the surface seawater of the South China Sea.</title>
        <authorList>
            <person name="Dong C."/>
            <person name="Liu R."/>
            <person name="Shao Z."/>
        </authorList>
    </citation>
    <scope>NUCLEOTIDE SEQUENCE [LARGE SCALE GENOMIC DNA]</scope>
    <source>
        <strain evidence="6 7">CSC1P2</strain>
    </source>
</reference>
<dbReference type="InterPro" id="IPR005119">
    <property type="entry name" value="LysR_subst-bd"/>
</dbReference>
<evidence type="ECO:0000256" key="2">
    <source>
        <dbReference type="ARBA" id="ARBA00023015"/>
    </source>
</evidence>
<evidence type="ECO:0000313" key="6">
    <source>
        <dbReference type="EMBL" id="PKR51784.1"/>
    </source>
</evidence>
<dbReference type="SUPFAM" id="SSF53850">
    <property type="entry name" value="Periplasmic binding protein-like II"/>
    <property type="match status" value="1"/>
</dbReference>
<dbReference type="EMBL" id="NWTK01000013">
    <property type="protein sequence ID" value="PKR51784.1"/>
    <property type="molecule type" value="Genomic_DNA"/>
</dbReference>
<keyword evidence="3" id="KW-0238">DNA-binding</keyword>
<dbReference type="Gene3D" id="1.10.10.10">
    <property type="entry name" value="Winged helix-like DNA-binding domain superfamily/Winged helix DNA-binding domain"/>
    <property type="match status" value="1"/>
</dbReference>
<dbReference type="InterPro" id="IPR000847">
    <property type="entry name" value="LysR_HTH_N"/>
</dbReference>
<dbReference type="CDD" id="cd08432">
    <property type="entry name" value="PBP2_GcdR_TrpI_HvrB_AmpR_like"/>
    <property type="match status" value="1"/>
</dbReference>
<dbReference type="InterPro" id="IPR036388">
    <property type="entry name" value="WH-like_DNA-bd_sf"/>
</dbReference>
<dbReference type="InterPro" id="IPR058163">
    <property type="entry name" value="LysR-type_TF_proteobact-type"/>
</dbReference>
<dbReference type="AlphaFoldDB" id="A0A2N3KMK3"/>